<reference evidence="5 6" key="1">
    <citation type="journal article" date="2002" name="Nucleic Acids Res.">
        <title>The complete genomic sequence of Mycoplasma penetrans, an intracellular bacterial pathogen in humans.</title>
        <authorList>
            <person name="Sasaki Y."/>
            <person name="Ishikawa J."/>
            <person name="Yamashita A."/>
            <person name="Oshima K."/>
            <person name="Kenri T."/>
            <person name="Furuya K."/>
            <person name="Yoshino C."/>
            <person name="Horino A."/>
            <person name="Shiba T."/>
            <person name="Sasaki T."/>
            <person name="Hattori M."/>
        </authorList>
    </citation>
    <scope>NUCLEOTIDE SEQUENCE [LARGE SCALE GENOMIC DNA]</scope>
    <source>
        <strain evidence="5 6">HF-2</strain>
    </source>
</reference>
<dbReference type="RefSeq" id="WP_011077285.1">
    <property type="nucleotide sequence ID" value="NC_004432.1"/>
</dbReference>
<dbReference type="STRING" id="272633.gene:10731577"/>
<evidence type="ECO:0000256" key="3">
    <source>
        <dbReference type="PROSITE-ProRule" id="PRU00421"/>
    </source>
</evidence>
<dbReference type="InterPro" id="IPR036878">
    <property type="entry name" value="Glu_permease_IIB"/>
</dbReference>
<evidence type="ECO:0000313" key="5">
    <source>
        <dbReference type="EMBL" id="BAC44251.1"/>
    </source>
</evidence>
<evidence type="ECO:0000256" key="2">
    <source>
        <dbReference type="ARBA" id="ARBA00022683"/>
    </source>
</evidence>
<dbReference type="InterPro" id="IPR001996">
    <property type="entry name" value="PTS_IIB_1"/>
</dbReference>
<keyword evidence="6" id="KW-1185">Reference proteome</keyword>
<dbReference type="GO" id="GO:0009401">
    <property type="term" value="P:phosphoenolpyruvate-dependent sugar phosphotransferase system"/>
    <property type="evidence" value="ECO:0007669"/>
    <property type="project" value="UniProtKB-KW"/>
</dbReference>
<comment type="caution">
    <text evidence="3">Lacks conserved residue(s) required for the propagation of feature annotation.</text>
</comment>
<dbReference type="AlphaFoldDB" id="Q8EVU8"/>
<keyword evidence="2" id="KW-0598">Phosphotransferase system</keyword>
<dbReference type="eggNOG" id="COG1264">
    <property type="taxonomic scope" value="Bacteria"/>
</dbReference>
<dbReference type="GO" id="GO:0008982">
    <property type="term" value="F:protein-N(PI)-phosphohistidine-sugar phosphotransferase activity"/>
    <property type="evidence" value="ECO:0007669"/>
    <property type="project" value="InterPro"/>
</dbReference>
<keyword evidence="1" id="KW-0808">Transferase</keyword>
<evidence type="ECO:0000256" key="1">
    <source>
        <dbReference type="ARBA" id="ARBA00022679"/>
    </source>
</evidence>
<dbReference type="EMBL" id="BA000026">
    <property type="protein sequence ID" value="BAC44251.1"/>
    <property type="molecule type" value="Genomic_DNA"/>
</dbReference>
<dbReference type="HOGENOM" id="CLU_162090_0_0_14"/>
<proteinExistence type="predicted"/>
<organism evidence="5 6">
    <name type="scientific">Malacoplasma penetrans (strain HF-2)</name>
    <name type="common">Mycoplasma penetrans</name>
    <dbReference type="NCBI Taxonomy" id="272633"/>
    <lineage>
        <taxon>Bacteria</taxon>
        <taxon>Bacillati</taxon>
        <taxon>Mycoplasmatota</taxon>
        <taxon>Mycoplasmoidales</taxon>
        <taxon>Mycoplasmoidaceae</taxon>
        <taxon>Malacoplasma</taxon>
    </lineage>
</organism>
<dbReference type="Gene3D" id="3.30.1360.60">
    <property type="entry name" value="Glucose permease domain IIB"/>
    <property type="match status" value="1"/>
</dbReference>
<dbReference type="InParanoid" id="Q8EVU8"/>
<accession>Q8EVU8</accession>
<protein>
    <recommendedName>
        <fullName evidence="4">PTS EIIB type-1 domain-containing protein</fullName>
    </recommendedName>
</protein>
<evidence type="ECO:0000313" key="6">
    <source>
        <dbReference type="Proteomes" id="UP000002522"/>
    </source>
</evidence>
<gene>
    <name evidence="5" type="ordered locus">MYPE4610</name>
</gene>
<feature type="domain" description="PTS EIIB type-1" evidence="4">
    <location>
        <begin position="41"/>
        <end position="122"/>
    </location>
</feature>
<sequence length="125" mass="14018">MKKITWYYICTFGIGYLVAKKKAKKIATTVNSELTVTNEVPFKVKEIIDAVGGIDNYLFNSTTINSIKIGVKDIELVDKEKIKKMGAVGVNLNQDSIRCLFGDFSKKLGQMLDESYPDKKAETEK</sequence>
<evidence type="ECO:0000259" key="4">
    <source>
        <dbReference type="PROSITE" id="PS51098"/>
    </source>
</evidence>
<dbReference type="PROSITE" id="PS51098">
    <property type="entry name" value="PTS_EIIB_TYPE_1"/>
    <property type="match status" value="1"/>
</dbReference>
<dbReference type="Proteomes" id="UP000002522">
    <property type="component" value="Chromosome"/>
</dbReference>
<dbReference type="KEGG" id="mpe:MYPE4610"/>
<name>Q8EVU8_MALP2</name>
<dbReference type="SUPFAM" id="SSF55604">
    <property type="entry name" value="Glucose permease domain IIB"/>
    <property type="match status" value="1"/>
</dbReference>